<gene>
    <name evidence="2" type="ORF">DVH24_040610</name>
</gene>
<dbReference type="EMBL" id="RDQH01000339">
    <property type="protein sequence ID" value="RXH79463.1"/>
    <property type="molecule type" value="Genomic_DNA"/>
</dbReference>
<reference evidence="2 3" key="1">
    <citation type="submission" date="2018-10" db="EMBL/GenBank/DDBJ databases">
        <title>A high-quality apple genome assembly.</title>
        <authorList>
            <person name="Hu J."/>
        </authorList>
    </citation>
    <scope>NUCLEOTIDE SEQUENCE [LARGE SCALE GENOMIC DNA]</scope>
    <source>
        <strain evidence="3">cv. HFTH1</strain>
        <tissue evidence="2">Young leaf</tissue>
    </source>
</reference>
<comment type="caution">
    <text evidence="2">The sequence shown here is derived from an EMBL/GenBank/DDBJ whole genome shotgun (WGS) entry which is preliminary data.</text>
</comment>
<evidence type="ECO:0000256" key="1">
    <source>
        <dbReference type="SAM" id="MobiDB-lite"/>
    </source>
</evidence>
<name>A0A498IE53_MALDO</name>
<sequence>MIARRLLEWFNPRATRFKGYQRILMNLMWLPCLLRLNQQQQQTNINATSTSSSIAVTNVDQPQYYHEPAQYYETTTTIDHVNVTNLPTGLTEQQRYLTQVVVQIPLNMIRRRLVQLVSLIRHTTLLHNYHQLDYFVTDPTAASSPASPSNLDQNHQINDKDQNPLLNFDYTQFYDCDGDDIKLPHRQR</sequence>
<protein>
    <submittedName>
        <fullName evidence="2">Uncharacterized protein</fullName>
    </submittedName>
</protein>
<evidence type="ECO:0000313" key="3">
    <source>
        <dbReference type="Proteomes" id="UP000290289"/>
    </source>
</evidence>
<organism evidence="2 3">
    <name type="scientific">Malus domestica</name>
    <name type="common">Apple</name>
    <name type="synonym">Pyrus malus</name>
    <dbReference type="NCBI Taxonomy" id="3750"/>
    <lineage>
        <taxon>Eukaryota</taxon>
        <taxon>Viridiplantae</taxon>
        <taxon>Streptophyta</taxon>
        <taxon>Embryophyta</taxon>
        <taxon>Tracheophyta</taxon>
        <taxon>Spermatophyta</taxon>
        <taxon>Magnoliopsida</taxon>
        <taxon>eudicotyledons</taxon>
        <taxon>Gunneridae</taxon>
        <taxon>Pentapetalae</taxon>
        <taxon>rosids</taxon>
        <taxon>fabids</taxon>
        <taxon>Rosales</taxon>
        <taxon>Rosaceae</taxon>
        <taxon>Amygdaloideae</taxon>
        <taxon>Maleae</taxon>
        <taxon>Malus</taxon>
    </lineage>
</organism>
<proteinExistence type="predicted"/>
<dbReference type="Proteomes" id="UP000290289">
    <property type="component" value="Chromosome 13"/>
</dbReference>
<feature type="region of interest" description="Disordered" evidence="1">
    <location>
        <begin position="141"/>
        <end position="162"/>
    </location>
</feature>
<evidence type="ECO:0000313" key="2">
    <source>
        <dbReference type="EMBL" id="RXH79463.1"/>
    </source>
</evidence>
<accession>A0A498IE53</accession>
<keyword evidence="3" id="KW-1185">Reference proteome</keyword>
<dbReference type="AlphaFoldDB" id="A0A498IE53"/>